<dbReference type="OrthoDB" id="418495at2759"/>
<dbReference type="AlphaFoldDB" id="A0A8H3EWI8"/>
<name>A0A8H3EWI8_9LECA</name>
<evidence type="ECO:0000313" key="3">
    <source>
        <dbReference type="Proteomes" id="UP000664169"/>
    </source>
</evidence>
<feature type="compositionally biased region" description="Basic and acidic residues" evidence="1">
    <location>
        <begin position="54"/>
        <end position="77"/>
    </location>
</feature>
<feature type="region of interest" description="Disordered" evidence="1">
    <location>
        <begin position="54"/>
        <end position="121"/>
    </location>
</feature>
<evidence type="ECO:0000313" key="2">
    <source>
        <dbReference type="EMBL" id="CAF9913981.1"/>
    </source>
</evidence>
<proteinExistence type="predicted"/>
<feature type="compositionally biased region" description="Polar residues" evidence="1">
    <location>
        <begin position="324"/>
        <end position="334"/>
    </location>
</feature>
<feature type="region of interest" description="Disordered" evidence="1">
    <location>
        <begin position="308"/>
        <end position="399"/>
    </location>
</feature>
<feature type="compositionally biased region" description="Polar residues" evidence="1">
    <location>
        <begin position="187"/>
        <end position="201"/>
    </location>
</feature>
<dbReference type="Proteomes" id="UP000664169">
    <property type="component" value="Unassembled WGS sequence"/>
</dbReference>
<feature type="region of interest" description="Disordered" evidence="1">
    <location>
        <begin position="184"/>
        <end position="273"/>
    </location>
</feature>
<dbReference type="EMBL" id="CAJPDQ010000008">
    <property type="protein sequence ID" value="CAF9913981.1"/>
    <property type="molecule type" value="Genomic_DNA"/>
</dbReference>
<accession>A0A8H3EWI8</accession>
<protein>
    <submittedName>
        <fullName evidence="2">Uncharacterized protein</fullName>
    </submittedName>
</protein>
<evidence type="ECO:0000256" key="1">
    <source>
        <dbReference type="SAM" id="MobiDB-lite"/>
    </source>
</evidence>
<keyword evidence="3" id="KW-1185">Reference proteome</keyword>
<comment type="caution">
    <text evidence="2">The sequence shown here is derived from an EMBL/GenBank/DDBJ whole genome shotgun (WGS) entry which is preliminary data.</text>
</comment>
<feature type="compositionally biased region" description="Low complexity" evidence="1">
    <location>
        <begin position="378"/>
        <end position="388"/>
    </location>
</feature>
<organism evidence="2 3">
    <name type="scientific">Gomphillus americanus</name>
    <dbReference type="NCBI Taxonomy" id="1940652"/>
    <lineage>
        <taxon>Eukaryota</taxon>
        <taxon>Fungi</taxon>
        <taxon>Dikarya</taxon>
        <taxon>Ascomycota</taxon>
        <taxon>Pezizomycotina</taxon>
        <taxon>Lecanoromycetes</taxon>
        <taxon>OSLEUM clade</taxon>
        <taxon>Ostropomycetidae</taxon>
        <taxon>Ostropales</taxon>
        <taxon>Graphidaceae</taxon>
        <taxon>Gomphilloideae</taxon>
        <taxon>Gomphillus</taxon>
    </lineage>
</organism>
<feature type="compositionally biased region" description="Polar residues" evidence="1">
    <location>
        <begin position="208"/>
        <end position="224"/>
    </location>
</feature>
<gene>
    <name evidence="2" type="ORF">GOMPHAMPRED_008077</name>
</gene>
<sequence>MDIMTTNPLVVDNQDAKWIHRDKLTQIEIQEYIDRGMNPPAELLNRVGQRREYLRSKQARSPDKNDIIDIERQRIKSPELSPDSPDDEDEPFVPADPRTPAEIARDPYEGGGSHNMPKLRASSSKIPLATASPLPIPIEHIERDTPLRRKREISNDWDNEHTSPFGIRSRSESIGSQILLDDDLLNGSMSPQRSLSKSQDQPKVRVPPNSTKIANGKQRTSSGTMRAVSGNARPGTRNGTGDRPRTAANRPEGDPPWMDQIYQPDPMLPPDQQMLPTHAKRIRAEQWEKEGKTGMIYDRELSPVQVYNKGEASPPIGKNKAPNEPQSLPQASNNPPWPLKSIDTSELPKSPNPEHAGYSTMPKVQTTPIIGALPSPRLQSKPEQQLQLEPEKEESQKRNCGCCVVM</sequence>
<reference evidence="2" key="1">
    <citation type="submission" date="2021-03" db="EMBL/GenBank/DDBJ databases">
        <authorList>
            <person name="Tagirdzhanova G."/>
        </authorList>
    </citation>
    <scope>NUCLEOTIDE SEQUENCE</scope>
</reference>